<dbReference type="PANTHER" id="PTHR34427:SF5">
    <property type="entry name" value="DUF4283 DOMAIN-CONTAINING PROTEIN"/>
    <property type="match status" value="1"/>
</dbReference>
<protein>
    <submittedName>
        <fullName evidence="1">Uncharacterized protein</fullName>
    </submittedName>
</protein>
<dbReference type="Proteomes" id="UP000288805">
    <property type="component" value="Unassembled WGS sequence"/>
</dbReference>
<reference evidence="1 2" key="1">
    <citation type="journal article" date="2018" name="PLoS Genet.">
        <title>Population sequencing reveals clonal diversity and ancestral inbreeding in the grapevine cultivar Chardonnay.</title>
        <authorList>
            <person name="Roach M.J."/>
            <person name="Johnson D.L."/>
            <person name="Bohlmann J."/>
            <person name="van Vuuren H.J."/>
            <person name="Jones S.J."/>
            <person name="Pretorius I.S."/>
            <person name="Schmidt S.A."/>
            <person name="Borneman A.R."/>
        </authorList>
    </citation>
    <scope>NUCLEOTIDE SEQUENCE [LARGE SCALE GENOMIC DNA]</scope>
    <source>
        <strain evidence="2">cv. Chardonnay</strain>
        <tissue evidence="1">Leaf</tissue>
    </source>
</reference>
<sequence length="322" mass="35407">MSSRGGRNEGAVRWCKVWEDGGRDLGWSAVQMGWGDSFCYVLAEEGKRFSLVFPDGRGFLRGWNVLVEKLHLLEVVLKAETKIVGSTTEKWRSSLVDSKKGSYVEAVKKDLRMVGEAVWVQIGEWDVQSRLDQLNCCPVGKFEEDPKSKPDLLSLRNWDGSEAERVLARGSKRLKGKIVHLERWNPEVGCFLKGVVPKELWVRVLGLPLHFWSQEVFKKLGDCCGGFLAVDEDTAMLSHLQWARILVKSDDKGLPGSLQRSTRCNGSKEIVDIEQSAGGSVSLSGEGRKRVGVGAAFGPAFPAAELSEKCGGDGGAAEVQRG</sequence>
<comment type="caution">
    <text evidence="1">The sequence shown here is derived from an EMBL/GenBank/DDBJ whole genome shotgun (WGS) entry which is preliminary data.</text>
</comment>
<evidence type="ECO:0000313" key="2">
    <source>
        <dbReference type="Proteomes" id="UP000288805"/>
    </source>
</evidence>
<accession>A0A438IM19</accession>
<evidence type="ECO:0000313" key="1">
    <source>
        <dbReference type="EMBL" id="RVW97766.1"/>
    </source>
</evidence>
<dbReference type="PANTHER" id="PTHR34427">
    <property type="entry name" value="DUF4283 DOMAIN PROTEIN"/>
    <property type="match status" value="1"/>
</dbReference>
<organism evidence="1 2">
    <name type="scientific">Vitis vinifera</name>
    <name type="common">Grape</name>
    <dbReference type="NCBI Taxonomy" id="29760"/>
    <lineage>
        <taxon>Eukaryota</taxon>
        <taxon>Viridiplantae</taxon>
        <taxon>Streptophyta</taxon>
        <taxon>Embryophyta</taxon>
        <taxon>Tracheophyta</taxon>
        <taxon>Spermatophyta</taxon>
        <taxon>Magnoliopsida</taxon>
        <taxon>eudicotyledons</taxon>
        <taxon>Gunneridae</taxon>
        <taxon>Pentapetalae</taxon>
        <taxon>rosids</taxon>
        <taxon>Vitales</taxon>
        <taxon>Vitaceae</taxon>
        <taxon>Viteae</taxon>
        <taxon>Vitis</taxon>
    </lineage>
</organism>
<proteinExistence type="predicted"/>
<gene>
    <name evidence="1" type="ORF">CK203_028026</name>
</gene>
<dbReference type="AlphaFoldDB" id="A0A438IM19"/>
<dbReference type="EMBL" id="QGNW01000098">
    <property type="protein sequence ID" value="RVW97766.1"/>
    <property type="molecule type" value="Genomic_DNA"/>
</dbReference>
<name>A0A438IM19_VITVI</name>